<dbReference type="PROSITE" id="PS50995">
    <property type="entry name" value="HTH_MARR_2"/>
    <property type="match status" value="1"/>
</dbReference>
<dbReference type="PANTHER" id="PTHR33164">
    <property type="entry name" value="TRANSCRIPTIONAL REGULATOR, MARR FAMILY"/>
    <property type="match status" value="1"/>
</dbReference>
<evidence type="ECO:0000313" key="3">
    <source>
        <dbReference type="Proteomes" id="UP000003586"/>
    </source>
</evidence>
<dbReference type="PRINTS" id="PR00598">
    <property type="entry name" value="HTHMARR"/>
</dbReference>
<dbReference type="InterPro" id="IPR036388">
    <property type="entry name" value="WH-like_DNA-bd_sf"/>
</dbReference>
<name>W0F323_9BACT</name>
<reference evidence="2 3" key="1">
    <citation type="submission" date="2013-12" db="EMBL/GenBank/DDBJ databases">
        <authorList>
            <consortium name="DOE Joint Genome Institute"/>
            <person name="Eisen J."/>
            <person name="Huntemann M."/>
            <person name="Han J."/>
            <person name="Chen A."/>
            <person name="Kyrpides N."/>
            <person name="Mavromatis K."/>
            <person name="Markowitz V."/>
            <person name="Palaniappan K."/>
            <person name="Ivanova N."/>
            <person name="Schaumberg A."/>
            <person name="Pati A."/>
            <person name="Liolios K."/>
            <person name="Nordberg H.P."/>
            <person name="Cantor M.N."/>
            <person name="Hua S.X."/>
            <person name="Woyke T."/>
        </authorList>
    </citation>
    <scope>NUCLEOTIDE SEQUENCE [LARGE SCALE GENOMIC DNA]</scope>
    <source>
        <strain evidence="3">DSM 19437</strain>
    </source>
</reference>
<dbReference type="GO" id="GO:0003700">
    <property type="term" value="F:DNA-binding transcription factor activity"/>
    <property type="evidence" value="ECO:0007669"/>
    <property type="project" value="InterPro"/>
</dbReference>
<dbReference type="EMBL" id="CP007035">
    <property type="protein sequence ID" value="AHF16183.1"/>
    <property type="molecule type" value="Genomic_DNA"/>
</dbReference>
<dbReference type="Proteomes" id="UP000003586">
    <property type="component" value="Chromosome"/>
</dbReference>
<dbReference type="SUPFAM" id="SSF46785">
    <property type="entry name" value="Winged helix' DNA-binding domain"/>
    <property type="match status" value="1"/>
</dbReference>
<dbReference type="HOGENOM" id="CLU_083287_27_2_10"/>
<dbReference type="GO" id="GO:0006950">
    <property type="term" value="P:response to stress"/>
    <property type="evidence" value="ECO:0007669"/>
    <property type="project" value="TreeGrafter"/>
</dbReference>
<sequence>MSIQEKLNQRTFKNSYQKLALNLIYTSGNLQSFLKTGFKRENLTIQQYNILRILRGCLPNPLSTLQIRERMMDKMSDTSRIVDRLVLKELVTKNINNTDNRLVDVAITDKGLEKLELLDNTEDHIAEFFSAVSPEEAELISAMLDKLHK</sequence>
<dbReference type="InterPro" id="IPR039422">
    <property type="entry name" value="MarR/SlyA-like"/>
</dbReference>
<dbReference type="PANTHER" id="PTHR33164:SF101">
    <property type="entry name" value="TRANSCRIPTIONAL REPRESSOR MPRA"/>
    <property type="match status" value="1"/>
</dbReference>
<dbReference type="eggNOG" id="COG1846">
    <property type="taxonomic scope" value="Bacteria"/>
</dbReference>
<organism evidence="2 3">
    <name type="scientific">Niabella soli DSM 19437</name>
    <dbReference type="NCBI Taxonomy" id="929713"/>
    <lineage>
        <taxon>Bacteria</taxon>
        <taxon>Pseudomonadati</taxon>
        <taxon>Bacteroidota</taxon>
        <taxon>Chitinophagia</taxon>
        <taxon>Chitinophagales</taxon>
        <taxon>Chitinophagaceae</taxon>
        <taxon>Niabella</taxon>
    </lineage>
</organism>
<dbReference type="RefSeq" id="WP_008586959.1">
    <property type="nucleotide sequence ID" value="NZ_CP007035.1"/>
</dbReference>
<evidence type="ECO:0000313" key="2">
    <source>
        <dbReference type="EMBL" id="AHF16183.1"/>
    </source>
</evidence>
<keyword evidence="3" id="KW-1185">Reference proteome</keyword>
<gene>
    <name evidence="2" type="ORF">NIASO_15535</name>
</gene>
<proteinExistence type="predicted"/>
<protein>
    <submittedName>
        <fullName evidence="2">Transcriptional regulator</fullName>
    </submittedName>
</protein>
<evidence type="ECO:0000259" key="1">
    <source>
        <dbReference type="PROSITE" id="PS50995"/>
    </source>
</evidence>
<feature type="domain" description="HTH marR-type" evidence="1">
    <location>
        <begin position="16"/>
        <end position="149"/>
    </location>
</feature>
<dbReference type="KEGG" id="nso:NIASO_15535"/>
<dbReference type="Gene3D" id="1.10.10.10">
    <property type="entry name" value="Winged helix-like DNA-binding domain superfamily/Winged helix DNA-binding domain"/>
    <property type="match status" value="1"/>
</dbReference>
<dbReference type="STRING" id="929713.NIASO_15535"/>
<dbReference type="AlphaFoldDB" id="W0F323"/>
<dbReference type="SMART" id="SM00347">
    <property type="entry name" value="HTH_MARR"/>
    <property type="match status" value="1"/>
</dbReference>
<dbReference type="InterPro" id="IPR036390">
    <property type="entry name" value="WH_DNA-bd_sf"/>
</dbReference>
<accession>W0F323</accession>
<dbReference type="OrthoDB" id="763883at2"/>
<dbReference type="InterPro" id="IPR000835">
    <property type="entry name" value="HTH_MarR-typ"/>
</dbReference>